<evidence type="ECO:0000256" key="2">
    <source>
        <dbReference type="ARBA" id="ARBA00022676"/>
    </source>
</evidence>
<dbReference type="Proteomes" id="UP001200470">
    <property type="component" value="Unassembled WGS sequence"/>
</dbReference>
<protein>
    <submittedName>
        <fullName evidence="5">Glycosyltransferase family 2 protein</fullName>
    </submittedName>
</protein>
<organism evidence="5 6">
    <name type="scientific">Xylanibacter brevis</name>
    <dbReference type="NCBI Taxonomy" id="83231"/>
    <lineage>
        <taxon>Bacteria</taxon>
        <taxon>Pseudomonadati</taxon>
        <taxon>Bacteroidota</taxon>
        <taxon>Bacteroidia</taxon>
        <taxon>Bacteroidales</taxon>
        <taxon>Prevotellaceae</taxon>
        <taxon>Xylanibacter</taxon>
    </lineage>
</organism>
<keyword evidence="2" id="KW-0328">Glycosyltransferase</keyword>
<dbReference type="CDD" id="cd04186">
    <property type="entry name" value="GT_2_like_c"/>
    <property type="match status" value="1"/>
</dbReference>
<comment type="caution">
    <text evidence="5">The sequence shown here is derived from an EMBL/GenBank/DDBJ whole genome shotgun (WGS) entry which is preliminary data.</text>
</comment>
<comment type="similarity">
    <text evidence="1">Belongs to the glycosyltransferase 2 family.</text>
</comment>
<dbReference type="InterPro" id="IPR029044">
    <property type="entry name" value="Nucleotide-diphossugar_trans"/>
</dbReference>
<dbReference type="Gene3D" id="3.90.550.10">
    <property type="entry name" value="Spore Coat Polysaccharide Biosynthesis Protein SpsA, Chain A"/>
    <property type="match status" value="1"/>
</dbReference>
<keyword evidence="6" id="KW-1185">Reference proteome</keyword>
<evidence type="ECO:0000259" key="4">
    <source>
        <dbReference type="Pfam" id="PF00535"/>
    </source>
</evidence>
<dbReference type="SUPFAM" id="SSF53448">
    <property type="entry name" value="Nucleotide-diphospho-sugar transferases"/>
    <property type="match status" value="1"/>
</dbReference>
<dbReference type="Pfam" id="PF00535">
    <property type="entry name" value="Glycos_transf_2"/>
    <property type="match status" value="1"/>
</dbReference>
<gene>
    <name evidence="5" type="ORF">I6E12_00790</name>
</gene>
<dbReference type="PANTHER" id="PTHR43179:SF12">
    <property type="entry name" value="GALACTOFURANOSYLTRANSFERASE GLFT2"/>
    <property type="match status" value="1"/>
</dbReference>
<evidence type="ECO:0000313" key="6">
    <source>
        <dbReference type="Proteomes" id="UP001200470"/>
    </source>
</evidence>
<name>A0ABS9CE93_9BACT</name>
<dbReference type="EMBL" id="JADYTN010000001">
    <property type="protein sequence ID" value="MCF2562653.1"/>
    <property type="molecule type" value="Genomic_DNA"/>
</dbReference>
<evidence type="ECO:0000256" key="1">
    <source>
        <dbReference type="ARBA" id="ARBA00006739"/>
    </source>
</evidence>
<reference evidence="5 6" key="1">
    <citation type="submission" date="2020-12" db="EMBL/GenBank/DDBJ databases">
        <title>Whole genome sequences of gut porcine anaerobes.</title>
        <authorList>
            <person name="Kubasova T."/>
            <person name="Jahodarova E."/>
            <person name="Rychlik I."/>
        </authorList>
    </citation>
    <scope>NUCLEOTIDE SEQUENCE [LARGE SCALE GENOMIC DNA]</scope>
    <source>
        <strain evidence="5 6">An925</strain>
    </source>
</reference>
<sequence>MDKLAIVILNWNGQKMLHQYLPTVLQYSKDEAVIYVADNASTDQSLAMLASEFPSCRTIPLDKNWGFAEGYNKALKQIDAEYYLLLNSDIEVTHHWLTPLIEFMDVHPEVAACQPKLLSIYDRDRFEYAGASGGFIDCYGYPFCRGRVFETVEQDNGQYDFRQEIHWATGAAMMIRSADYWAVGGLDGRFFAHNEEIDLCWRLRISGRKIYCLPESYVYHVGGGTLPKGNPMKTFLNFRNNLTMLYKCLPDKQLHKVMLIRWVLDYVAAWKSLLLDRNVSEFLAVYRARHAFRRWRKDFAEDRKTIQAGRTSASLTDTCTFSILWQYYAKGRKRYSDFV</sequence>
<feature type="domain" description="Glycosyltransferase 2-like" evidence="4">
    <location>
        <begin position="6"/>
        <end position="144"/>
    </location>
</feature>
<keyword evidence="3" id="KW-0808">Transferase</keyword>
<evidence type="ECO:0000256" key="3">
    <source>
        <dbReference type="ARBA" id="ARBA00022679"/>
    </source>
</evidence>
<accession>A0ABS9CE93</accession>
<dbReference type="RefSeq" id="WP_094390576.1">
    <property type="nucleotide sequence ID" value="NZ_JADYTN010000001.1"/>
</dbReference>
<dbReference type="PANTHER" id="PTHR43179">
    <property type="entry name" value="RHAMNOSYLTRANSFERASE WBBL"/>
    <property type="match status" value="1"/>
</dbReference>
<evidence type="ECO:0000313" key="5">
    <source>
        <dbReference type="EMBL" id="MCF2562653.1"/>
    </source>
</evidence>
<dbReference type="InterPro" id="IPR001173">
    <property type="entry name" value="Glyco_trans_2-like"/>
</dbReference>
<proteinExistence type="inferred from homology"/>